<dbReference type="Pfam" id="PF07993">
    <property type="entry name" value="NAD_binding_4"/>
    <property type="match status" value="1"/>
</dbReference>
<sequence>MNRPILLTGATGFLGSRLCHSLLIAQPGDIHCLVRGRTPAGGERRLHARLDIPDELRHRIVVVPGDVRLPRLGLSEVDFRELAATVGAVYHCAASVNLAADYERLAPANVEGSRNVLALAQRGEHHLHYVSTLGVFLAGRAVGLPKVTEDTEPSWESAGEIGYCRTKLVAERELLASGVPLTIYRPGLVTGDTRTGECSGSDVVARIIRAAAALRAAPETTGEVCVGSVDFTARAIAALSLRPDAAGRTHHPVEEQAFPMSRLFDHLATAREPLERVDVGGWHRRLTEAPDSSAAFVLLAVWRAARHLLAETEIAASPAFDVTQTRTVLADEGVDTSVLDEPYFHRMIRRIITP</sequence>
<keyword evidence="5" id="KW-1185">Reference proteome</keyword>
<dbReference type="PANTHER" id="PTHR44845:SF6">
    <property type="entry name" value="BETA-ALANINE-ACTIVATING ENZYME"/>
    <property type="match status" value="1"/>
</dbReference>
<comment type="caution">
    <text evidence="4">The sequence shown here is derived from an EMBL/GenBank/DDBJ whole genome shotgun (WGS) entry which is preliminary data.</text>
</comment>
<keyword evidence="2" id="KW-0597">Phosphoprotein</keyword>
<dbReference type="RefSeq" id="WP_184835300.1">
    <property type="nucleotide sequence ID" value="NZ_JACHMN010000002.1"/>
</dbReference>
<dbReference type="InterPro" id="IPR013120">
    <property type="entry name" value="FAR_NAD-bd"/>
</dbReference>
<dbReference type="AlphaFoldDB" id="A0A841BNV0"/>
<dbReference type="EMBL" id="JACHMN010000002">
    <property type="protein sequence ID" value="MBB5868976.1"/>
    <property type="molecule type" value="Genomic_DNA"/>
</dbReference>
<organism evidence="4 5">
    <name type="scientific">Allocatelliglobosispora scoriae</name>
    <dbReference type="NCBI Taxonomy" id="643052"/>
    <lineage>
        <taxon>Bacteria</taxon>
        <taxon>Bacillati</taxon>
        <taxon>Actinomycetota</taxon>
        <taxon>Actinomycetes</taxon>
        <taxon>Micromonosporales</taxon>
        <taxon>Micromonosporaceae</taxon>
        <taxon>Allocatelliglobosispora</taxon>
    </lineage>
</organism>
<evidence type="ECO:0000313" key="5">
    <source>
        <dbReference type="Proteomes" id="UP000587527"/>
    </source>
</evidence>
<protein>
    <submittedName>
        <fullName evidence="4">Thioester reductase-like protein</fullName>
    </submittedName>
</protein>
<evidence type="ECO:0000256" key="2">
    <source>
        <dbReference type="ARBA" id="ARBA00022553"/>
    </source>
</evidence>
<keyword evidence="1" id="KW-0596">Phosphopantetheine</keyword>
<dbReference type="NCBIfam" id="TIGR01746">
    <property type="entry name" value="Thioester-redct"/>
    <property type="match status" value="1"/>
</dbReference>
<evidence type="ECO:0000313" key="4">
    <source>
        <dbReference type="EMBL" id="MBB5868976.1"/>
    </source>
</evidence>
<dbReference type="InterPro" id="IPR010080">
    <property type="entry name" value="Thioester_reductase-like_dom"/>
</dbReference>
<dbReference type="InterPro" id="IPR036291">
    <property type="entry name" value="NAD(P)-bd_dom_sf"/>
</dbReference>
<dbReference type="Proteomes" id="UP000587527">
    <property type="component" value="Unassembled WGS sequence"/>
</dbReference>
<gene>
    <name evidence="4" type="ORF">F4553_002355</name>
</gene>
<feature type="domain" description="Thioester reductase (TE)" evidence="3">
    <location>
        <begin position="7"/>
        <end position="236"/>
    </location>
</feature>
<proteinExistence type="predicted"/>
<name>A0A841BNV0_9ACTN</name>
<dbReference type="SUPFAM" id="SSF51735">
    <property type="entry name" value="NAD(P)-binding Rossmann-fold domains"/>
    <property type="match status" value="1"/>
</dbReference>
<dbReference type="Gene3D" id="3.40.50.720">
    <property type="entry name" value="NAD(P)-binding Rossmann-like Domain"/>
    <property type="match status" value="1"/>
</dbReference>
<accession>A0A841BNV0</accession>
<evidence type="ECO:0000256" key="1">
    <source>
        <dbReference type="ARBA" id="ARBA00022450"/>
    </source>
</evidence>
<reference evidence="4 5" key="1">
    <citation type="submission" date="2020-08" db="EMBL/GenBank/DDBJ databases">
        <title>Sequencing the genomes of 1000 actinobacteria strains.</title>
        <authorList>
            <person name="Klenk H.-P."/>
        </authorList>
    </citation>
    <scope>NUCLEOTIDE SEQUENCE [LARGE SCALE GENOMIC DNA]</scope>
    <source>
        <strain evidence="4 5">DSM 45362</strain>
    </source>
</reference>
<evidence type="ECO:0000259" key="3">
    <source>
        <dbReference type="Pfam" id="PF07993"/>
    </source>
</evidence>
<dbReference type="PANTHER" id="PTHR44845">
    <property type="entry name" value="CARRIER DOMAIN-CONTAINING PROTEIN"/>
    <property type="match status" value="1"/>
</dbReference>